<feature type="domain" description="Sulfatase N-terminal" evidence="5">
    <location>
        <begin position="6"/>
        <end position="334"/>
    </location>
</feature>
<evidence type="ECO:0000256" key="2">
    <source>
        <dbReference type="ARBA" id="ARBA00022723"/>
    </source>
</evidence>
<dbReference type="AlphaFoldDB" id="A0A174EBZ2"/>
<reference evidence="6 7" key="1">
    <citation type="submission" date="2015-09" db="EMBL/GenBank/DDBJ databases">
        <authorList>
            <consortium name="Pathogen Informatics"/>
        </authorList>
    </citation>
    <scope>NUCLEOTIDE SEQUENCE [LARGE SCALE GENOMIC DNA]</scope>
    <source>
        <strain evidence="6 7">2789STDY5608850</strain>
    </source>
</reference>
<dbReference type="GO" id="GO:0047753">
    <property type="term" value="F:choline-sulfatase activity"/>
    <property type="evidence" value="ECO:0007669"/>
    <property type="project" value="UniProtKB-EC"/>
</dbReference>
<proteinExistence type="inferred from homology"/>
<dbReference type="Gene3D" id="3.40.720.10">
    <property type="entry name" value="Alkaline Phosphatase, subunit A"/>
    <property type="match status" value="1"/>
</dbReference>
<dbReference type="PANTHER" id="PTHR42693">
    <property type="entry name" value="ARYLSULFATASE FAMILY MEMBER"/>
    <property type="match status" value="1"/>
</dbReference>
<dbReference type="CDD" id="cd16149">
    <property type="entry name" value="sulfatase_like"/>
    <property type="match status" value="1"/>
</dbReference>
<evidence type="ECO:0000256" key="3">
    <source>
        <dbReference type="ARBA" id="ARBA00022801"/>
    </source>
</evidence>
<dbReference type="GO" id="GO:0046872">
    <property type="term" value="F:metal ion binding"/>
    <property type="evidence" value="ECO:0007669"/>
    <property type="project" value="UniProtKB-KW"/>
</dbReference>
<name>A0A174EBZ2_9FIRM</name>
<dbReference type="InterPro" id="IPR050738">
    <property type="entry name" value="Sulfatase"/>
</dbReference>
<dbReference type="InterPro" id="IPR000917">
    <property type="entry name" value="Sulfatase_N"/>
</dbReference>
<dbReference type="InterPro" id="IPR017850">
    <property type="entry name" value="Alkaline_phosphatase_core_sf"/>
</dbReference>
<keyword evidence="4" id="KW-0106">Calcium</keyword>
<dbReference type="Proteomes" id="UP000095651">
    <property type="component" value="Unassembled WGS sequence"/>
</dbReference>
<gene>
    <name evidence="6" type="primary">betC_8</name>
    <name evidence="6" type="ORF">ERS852407_02553</name>
</gene>
<keyword evidence="3 6" id="KW-0378">Hydrolase</keyword>
<keyword evidence="2" id="KW-0479">Metal-binding</keyword>
<dbReference type="RefSeq" id="WP_055655558.1">
    <property type="nucleotide sequence ID" value="NZ_CABIXC010000005.1"/>
</dbReference>
<evidence type="ECO:0000256" key="1">
    <source>
        <dbReference type="ARBA" id="ARBA00008779"/>
    </source>
</evidence>
<accession>A0A174EBZ2</accession>
<dbReference type="SUPFAM" id="SSF53649">
    <property type="entry name" value="Alkaline phosphatase-like"/>
    <property type="match status" value="1"/>
</dbReference>
<dbReference type="PROSITE" id="PS00523">
    <property type="entry name" value="SULFATASE_1"/>
    <property type="match status" value="1"/>
</dbReference>
<comment type="similarity">
    <text evidence="1">Belongs to the sulfatase family.</text>
</comment>
<dbReference type="EMBL" id="CYZE01000005">
    <property type="protein sequence ID" value="CUO34298.1"/>
    <property type="molecule type" value="Genomic_DNA"/>
</dbReference>
<dbReference type="InterPro" id="IPR024607">
    <property type="entry name" value="Sulfatase_CS"/>
</dbReference>
<dbReference type="PANTHER" id="PTHR42693:SF53">
    <property type="entry name" value="ENDO-4-O-SULFATASE"/>
    <property type="match status" value="1"/>
</dbReference>
<protein>
    <submittedName>
        <fullName evidence="6">N-acetylgalactosamine 6-sulfate sulfatase</fullName>
        <ecNumber evidence="6">3.1.6.6</ecNumber>
    </submittedName>
</protein>
<dbReference type="Pfam" id="PF00884">
    <property type="entry name" value="Sulfatase"/>
    <property type="match status" value="1"/>
</dbReference>
<sequence length="475" mass="53328">MSTKKPNIVFILSDDQGAWAMGCSGNEEIITPNLDKLAAEGMRFENFFCASPVCSPARASLLTGRIPSQHGVHDWIRDDNKKQEDIEYLAGQTAYTDILTQEGYVCGLSGKWHLGKSSVPQKSFTHWFAHKSGGGPYYGAPFYREGRLVYEPGYVTDVITDDAISFLKEHAGKQPFYLHVGYTAPHAPWLNNHPKEYTDLYENCRFLSCPMEKEHPDSIYLTKEVLQDLRANQIGYYAAATAMDYNIGRILEQLDELGIREETLVIFGSDNGFSCGHHGFWGKGNGTFPINMYESSVKVPMIMSQPGVIQPGMVNSSLLSAYDFMPTLLDYVGIEGTDRGEKLPGKSFLPALLGQEFHQGESIVVMDEYGPNRMIRGTRYKFIKRYPYGPNELYDLQEDPGERSNLLLAGNEKAEEIGRTMNYELEQWFINYVNPEIDGAKEPVFGSGQIGLAGLWSKGEVSHSCDDYIKEKLKE</sequence>
<evidence type="ECO:0000313" key="6">
    <source>
        <dbReference type="EMBL" id="CUO34298.1"/>
    </source>
</evidence>
<evidence type="ECO:0000313" key="7">
    <source>
        <dbReference type="Proteomes" id="UP000095651"/>
    </source>
</evidence>
<evidence type="ECO:0000256" key="4">
    <source>
        <dbReference type="ARBA" id="ARBA00022837"/>
    </source>
</evidence>
<dbReference type="GO" id="GO:0004065">
    <property type="term" value="F:arylsulfatase activity"/>
    <property type="evidence" value="ECO:0007669"/>
    <property type="project" value="TreeGrafter"/>
</dbReference>
<organism evidence="6 7">
    <name type="scientific">Hungatella hathewayi</name>
    <dbReference type="NCBI Taxonomy" id="154046"/>
    <lineage>
        <taxon>Bacteria</taxon>
        <taxon>Bacillati</taxon>
        <taxon>Bacillota</taxon>
        <taxon>Clostridia</taxon>
        <taxon>Lachnospirales</taxon>
        <taxon>Lachnospiraceae</taxon>
        <taxon>Hungatella</taxon>
    </lineage>
</organism>
<evidence type="ECO:0000259" key="5">
    <source>
        <dbReference type="Pfam" id="PF00884"/>
    </source>
</evidence>
<dbReference type="EC" id="3.1.6.6" evidence="6"/>